<dbReference type="InterPro" id="IPR023323">
    <property type="entry name" value="Tex-like_dom_sf"/>
</dbReference>
<dbReference type="CDD" id="cd09918">
    <property type="entry name" value="SH2_Nterm_SPT6_like"/>
    <property type="match status" value="1"/>
</dbReference>
<evidence type="ECO:0000256" key="1">
    <source>
        <dbReference type="ARBA" id="ARBA00009253"/>
    </source>
</evidence>
<feature type="compositionally biased region" description="Basic and acidic residues" evidence="4">
    <location>
        <begin position="1346"/>
        <end position="1355"/>
    </location>
</feature>
<dbReference type="Gene3D" id="1.10.10.2740">
    <property type="entry name" value="Spt6, Death-like domain"/>
    <property type="match status" value="1"/>
</dbReference>
<feature type="compositionally biased region" description="Polar residues" evidence="4">
    <location>
        <begin position="1205"/>
        <end position="1219"/>
    </location>
</feature>
<keyword evidence="2" id="KW-0539">Nucleus</keyword>
<feature type="compositionally biased region" description="Low complexity" evidence="4">
    <location>
        <begin position="1283"/>
        <end position="1342"/>
    </location>
</feature>
<dbReference type="InterPro" id="IPR032706">
    <property type="entry name" value="Spt6_HHH"/>
</dbReference>
<dbReference type="Gene3D" id="1.10.3500.10">
    <property type="entry name" value="Tex N-terminal region-like"/>
    <property type="match status" value="1"/>
</dbReference>
<dbReference type="InterPro" id="IPR012337">
    <property type="entry name" value="RNaseH-like_sf"/>
</dbReference>
<dbReference type="InterPro" id="IPR036860">
    <property type="entry name" value="SH2_dom_sf"/>
</dbReference>
<evidence type="ECO:0000313" key="9">
    <source>
        <dbReference type="Proteomes" id="UP001159405"/>
    </source>
</evidence>
<dbReference type="SUPFAM" id="SSF53098">
    <property type="entry name" value="Ribonuclease H-like"/>
    <property type="match status" value="1"/>
</dbReference>
<evidence type="ECO:0000256" key="5">
    <source>
        <dbReference type="SAM" id="Phobius"/>
    </source>
</evidence>
<evidence type="ECO:0008006" key="10">
    <source>
        <dbReference type="Google" id="ProtNLM"/>
    </source>
</evidence>
<dbReference type="SUPFAM" id="SSF55550">
    <property type="entry name" value="SH2 domain"/>
    <property type="match status" value="1"/>
</dbReference>
<dbReference type="SUPFAM" id="SSF47781">
    <property type="entry name" value="RuvA domain 2-like"/>
    <property type="match status" value="2"/>
</dbReference>
<proteinExistence type="inferred from homology"/>
<dbReference type="InterPro" id="IPR042066">
    <property type="entry name" value="Spt6_death-like"/>
</dbReference>
<keyword evidence="5" id="KW-1133">Transmembrane helix</keyword>
<evidence type="ECO:0000256" key="3">
    <source>
        <dbReference type="PROSITE-ProRule" id="PRU00191"/>
    </source>
</evidence>
<feature type="transmembrane region" description="Helical" evidence="5">
    <location>
        <begin position="188"/>
        <end position="209"/>
    </location>
</feature>
<dbReference type="EMBL" id="CALNXK010000021">
    <property type="protein sequence ID" value="CAH3109313.1"/>
    <property type="molecule type" value="Genomic_DNA"/>
</dbReference>
<feature type="region of interest" description="Disordered" evidence="4">
    <location>
        <begin position="1195"/>
        <end position="1219"/>
    </location>
</feature>
<dbReference type="InterPro" id="IPR000980">
    <property type="entry name" value="SH2"/>
</dbReference>
<comment type="function">
    <text evidence="2">Histone H3-H4 chaperone that plays a role in maintenance of chromatin structure during RNA polymerase II transcription elongation.</text>
</comment>
<sequence>MLTSKDNEIRNAAVPERFQVSCESNNRLLFLQVDLDQFRFLRNCPPTPPLSQHFALSEITFPSSNDGLVLLLNQPNTTSRWGIRQLAISFDSIFLLFFYESSWGHVSSERLVESKADFEWVNTDTEGAIENFDTSEHLISCICTQTESPPHLLCNPKDLPPLFFLVNCIIRKFSHSPTKSWSESFNIFFLYSSVHSFTLIIISGVSGLVRKFGLTPDQLGENLRDNYQRHETEQHPAEPDETAENYLSSTFSTVNQVLEAAWHNMVAMQIARDPLVRQCVRQTFYERAKLKIKPTKKGKKEIDESHSCSSLKYIKNKPVRDLKGDQFLLMCKAEEDGLLTVSIGIDLDKSAGYNNIVRQKSSILNTRDVTKISSCRVNTTNRWGIKQLGISFGCIFLLLSYETLRILLVAFLIVHATKKERERDQTMGQVVTYKRLNAMENYKTFSPKSGHGPLRVVQTYRALTRKILVLWIDGHSWEVVMQEGLTASGHNNSQHCWPTILGEKDMATLKQFVLKKRPQVVVVAAECREALSVVDDMKMCIAELEQENQIPTISVEALDGEVARIFTSSPRSENEFLEYPSLLRHAVSLGRRIQDPLSEFAALCVEEDELLCLRLHPFQGHVPKERLIKCFHEEFVTVVNEVGVDPNRLLEHPHTVALLQFVCGPGPRKATSLLKSLRQQSTRLENRSQLVTVYGLGPQVFLNCAGFIKIDTAAISDTTTNYIEVLDGSRVHPETYKWAKKMAVDALEYDEATMDSNPSAALEEILEAPDRLRDLDLDAFAEELERQGYGNKGLTLYDIRDELFGQYRERRPPYRSLSVEERFRLLTGETNDSLYVGKLVVCNVTGFANRKPPRDVIDQAQPVRNDETGQWQCPFCLQDTFPDISEVWTHLDNGSCAGQAIGVRTRMENGLSGFIATKMISDKQITTPHERVKVGMTLHCRVTRINMERLQLDLTCRSSDLADKEGKYSPLKDLYYDHDSADADKKEDEAAKKKANRPKYVKRVIVHPAFKNTSFKEAERLLAEMDQGECIVRPSSKGADHLTVTWKVDEGVYQHVDVREEGKENAFSLGRSLWIDSEEFEDLDEIIARFIQPMASFVREVLNHKNYRAVDGVKAKLEELLLAEKRKHPQRIPYFMSTTKDFPGKFFLGYLPRVKARVEYVSVTPDGFRYRGRVHATLNGLFRWFKEHFRDPIPGTPRHRGMPMSESNTPYTPGGTPSINTDVDPSRLLPQLQQHFPRGINDPKVYSALAAVARQQQHETQAKTTPTQLTPAQWGAVAAQHIQRQNKQRSQLQQTPTQQTPSNQTPSQQGYQQYPQYGYYQQHRDQSQTPTPTYGYQQTYSGRKSTPKEGSKSRS</sequence>
<dbReference type="Pfam" id="PF14639">
    <property type="entry name" value="YqgF"/>
    <property type="match status" value="1"/>
</dbReference>
<dbReference type="PANTHER" id="PTHR10145:SF6">
    <property type="entry name" value="TRANSCRIPTION ELONGATION FACTOR SPT6"/>
    <property type="match status" value="1"/>
</dbReference>
<dbReference type="InterPro" id="IPR037027">
    <property type="entry name" value="YqgF/RNaseH-like_dom_sf"/>
</dbReference>
<organism evidence="8 9">
    <name type="scientific">Porites lobata</name>
    <dbReference type="NCBI Taxonomy" id="104759"/>
    <lineage>
        <taxon>Eukaryota</taxon>
        <taxon>Metazoa</taxon>
        <taxon>Cnidaria</taxon>
        <taxon>Anthozoa</taxon>
        <taxon>Hexacorallia</taxon>
        <taxon>Scleractinia</taxon>
        <taxon>Fungiina</taxon>
        <taxon>Poritidae</taxon>
        <taxon>Porites</taxon>
    </lineage>
</organism>
<evidence type="ECO:0000259" key="6">
    <source>
        <dbReference type="PROSITE" id="PS50001"/>
    </source>
</evidence>
<dbReference type="InterPro" id="IPR003029">
    <property type="entry name" value="S1_domain"/>
</dbReference>
<keyword evidence="5" id="KW-0812">Transmembrane</keyword>
<evidence type="ECO:0000256" key="4">
    <source>
        <dbReference type="SAM" id="MobiDB-lite"/>
    </source>
</evidence>
<feature type="domain" description="S1 motif" evidence="7">
    <location>
        <begin position="902"/>
        <end position="957"/>
    </location>
</feature>
<dbReference type="CDD" id="cd09928">
    <property type="entry name" value="SH2_Cterm_SPT6_like"/>
    <property type="match status" value="1"/>
</dbReference>
<protein>
    <recommendedName>
        <fullName evidence="10">Transcription elongation factor spt6</fullName>
    </recommendedName>
</protein>
<dbReference type="SMART" id="SM00252">
    <property type="entry name" value="SH2"/>
    <property type="match status" value="1"/>
</dbReference>
<dbReference type="SUPFAM" id="SSF50249">
    <property type="entry name" value="Nucleic acid-binding proteins"/>
    <property type="match status" value="1"/>
</dbReference>
<evidence type="ECO:0000313" key="8">
    <source>
        <dbReference type="EMBL" id="CAH3109313.1"/>
    </source>
</evidence>
<accession>A0ABN8NIV7</accession>
<feature type="domain" description="SH2" evidence="6">
    <location>
        <begin position="999"/>
        <end position="1106"/>
    </location>
</feature>
<dbReference type="InterPro" id="IPR017072">
    <property type="entry name" value="TF_Spt6"/>
</dbReference>
<dbReference type="CDD" id="cd00164">
    <property type="entry name" value="S1_like"/>
    <property type="match status" value="1"/>
</dbReference>
<dbReference type="InterPro" id="IPR010994">
    <property type="entry name" value="RuvA_2-like"/>
</dbReference>
<dbReference type="Gene3D" id="2.40.50.140">
    <property type="entry name" value="Nucleic acid-binding proteins"/>
    <property type="match status" value="1"/>
</dbReference>
<dbReference type="PROSITE" id="PS50126">
    <property type="entry name" value="S1"/>
    <property type="match status" value="1"/>
</dbReference>
<dbReference type="InterPro" id="IPR035019">
    <property type="entry name" value="Spt6_SH2_N"/>
</dbReference>
<comment type="similarity">
    <text evidence="1 2">Belongs to the SPT6 family.</text>
</comment>
<dbReference type="Pfam" id="PF14633">
    <property type="entry name" value="SH2_2"/>
    <property type="match status" value="1"/>
</dbReference>
<dbReference type="PIRSF" id="PIRSF036947">
    <property type="entry name" value="Spt6"/>
    <property type="match status" value="1"/>
</dbReference>
<keyword evidence="2" id="KW-0804">Transcription</keyword>
<name>A0ABN8NIV7_9CNID</name>
<evidence type="ECO:0000256" key="2">
    <source>
        <dbReference type="PIRNR" id="PIRNR036947"/>
    </source>
</evidence>
<dbReference type="InterPro" id="IPR035420">
    <property type="entry name" value="Spt6_SH2"/>
</dbReference>
<dbReference type="InterPro" id="IPR012340">
    <property type="entry name" value="NA-bd_OB-fold"/>
</dbReference>
<reference evidence="8 9" key="1">
    <citation type="submission" date="2022-05" db="EMBL/GenBank/DDBJ databases">
        <authorList>
            <consortium name="Genoscope - CEA"/>
            <person name="William W."/>
        </authorList>
    </citation>
    <scope>NUCLEOTIDE SEQUENCE [LARGE SCALE GENOMIC DNA]</scope>
</reference>
<comment type="subcellular location">
    <subcellularLocation>
        <location evidence="2">Nucleus</location>
    </subcellularLocation>
</comment>
<dbReference type="Gene3D" id="3.30.420.140">
    <property type="entry name" value="YqgF/RNase H-like domain"/>
    <property type="match status" value="1"/>
</dbReference>
<dbReference type="SUPFAM" id="SSF158832">
    <property type="entry name" value="Tex N-terminal region-like"/>
    <property type="match status" value="1"/>
</dbReference>
<comment type="caution">
    <text evidence="8">The sequence shown here is derived from an EMBL/GenBank/DDBJ whole genome shotgun (WGS) entry which is preliminary data.</text>
</comment>
<dbReference type="PROSITE" id="PS50001">
    <property type="entry name" value="SH2"/>
    <property type="match status" value="1"/>
</dbReference>
<dbReference type="Gene3D" id="3.30.505.10">
    <property type="entry name" value="SH2 domain"/>
    <property type="match status" value="2"/>
</dbReference>
<keyword evidence="5" id="KW-0472">Membrane</keyword>
<keyword evidence="3" id="KW-0727">SH2 domain</keyword>
<keyword evidence="9" id="KW-1185">Reference proteome</keyword>
<gene>
    <name evidence="8" type="ORF">PLOB_00017686</name>
</gene>
<dbReference type="Proteomes" id="UP001159405">
    <property type="component" value="Unassembled WGS sequence"/>
</dbReference>
<evidence type="ECO:0000259" key="7">
    <source>
        <dbReference type="PROSITE" id="PS50126"/>
    </source>
</evidence>
<dbReference type="InterPro" id="IPR035018">
    <property type="entry name" value="Spt6_SH2_C"/>
</dbReference>
<dbReference type="InterPro" id="IPR028231">
    <property type="entry name" value="Spt6_YqgF"/>
</dbReference>
<dbReference type="PANTHER" id="PTHR10145">
    <property type="entry name" value="TRANSCRIPTION ELONGATION FACTOR SPT6"/>
    <property type="match status" value="1"/>
</dbReference>
<feature type="region of interest" description="Disordered" evidence="4">
    <location>
        <begin position="1274"/>
        <end position="1355"/>
    </location>
</feature>
<dbReference type="Pfam" id="PF22706">
    <property type="entry name" value="Tex_central_region"/>
    <property type="match status" value="1"/>
</dbReference>
<dbReference type="Gene3D" id="1.10.150.850">
    <property type="entry name" value="Spt6, helix-hairpin-helix domain"/>
    <property type="match status" value="1"/>
</dbReference>
<dbReference type="Pfam" id="PF14635">
    <property type="entry name" value="HHH_7"/>
    <property type="match status" value="1"/>
</dbReference>
<dbReference type="InterPro" id="IPR055179">
    <property type="entry name" value="Tex-like_central_region"/>
</dbReference>